<reference evidence="1" key="1">
    <citation type="submission" date="2023-06" db="EMBL/GenBank/DDBJ databases">
        <authorList>
            <person name="Delattre M."/>
        </authorList>
    </citation>
    <scope>NUCLEOTIDE SEQUENCE</scope>
    <source>
        <strain evidence="1">AF72</strain>
    </source>
</reference>
<keyword evidence="2" id="KW-1185">Reference proteome</keyword>
<feature type="non-terminal residue" evidence="1">
    <location>
        <position position="1"/>
    </location>
</feature>
<gene>
    <name evidence="1" type="ORF">MSPICULIGERA_LOCUS15664</name>
</gene>
<sequence length="121" mass="14192">MKNAGDVRRRQNSFFGIEKICMIAQVLGQCPDGFINQDLRRTGLQRKKVHYKVKPGFQQAADWGRRNFKNERDVDFKMAGSKKILRSTSYSRVQLRSRVKIMASPTCPNRRIRNLWWSSET</sequence>
<dbReference type="EMBL" id="CATQJA010002650">
    <property type="protein sequence ID" value="CAJ0577391.1"/>
    <property type="molecule type" value="Genomic_DNA"/>
</dbReference>
<name>A0AA36D004_9BILA</name>
<organism evidence="1 2">
    <name type="scientific">Mesorhabditis spiculigera</name>
    <dbReference type="NCBI Taxonomy" id="96644"/>
    <lineage>
        <taxon>Eukaryota</taxon>
        <taxon>Metazoa</taxon>
        <taxon>Ecdysozoa</taxon>
        <taxon>Nematoda</taxon>
        <taxon>Chromadorea</taxon>
        <taxon>Rhabditida</taxon>
        <taxon>Rhabditina</taxon>
        <taxon>Rhabditomorpha</taxon>
        <taxon>Rhabditoidea</taxon>
        <taxon>Rhabditidae</taxon>
        <taxon>Mesorhabditinae</taxon>
        <taxon>Mesorhabditis</taxon>
    </lineage>
</organism>
<dbReference type="AlphaFoldDB" id="A0AA36D004"/>
<dbReference type="Proteomes" id="UP001177023">
    <property type="component" value="Unassembled WGS sequence"/>
</dbReference>
<evidence type="ECO:0000313" key="2">
    <source>
        <dbReference type="Proteomes" id="UP001177023"/>
    </source>
</evidence>
<comment type="caution">
    <text evidence="1">The sequence shown here is derived from an EMBL/GenBank/DDBJ whole genome shotgun (WGS) entry which is preliminary data.</text>
</comment>
<accession>A0AA36D004</accession>
<protein>
    <submittedName>
        <fullName evidence="1">Uncharacterized protein</fullName>
    </submittedName>
</protein>
<proteinExistence type="predicted"/>
<evidence type="ECO:0000313" key="1">
    <source>
        <dbReference type="EMBL" id="CAJ0577391.1"/>
    </source>
</evidence>